<comment type="function">
    <text evidence="5">Forms part of the polypeptide exit tunnel.</text>
</comment>
<gene>
    <name evidence="5" type="primary">rplD</name>
    <name evidence="6" type="ORF">ENQ77_08570</name>
    <name evidence="7" type="ORF">ENU66_03765</name>
</gene>
<comment type="similarity">
    <text evidence="1 5">Belongs to the universal ribosomal protein uL4 family.</text>
</comment>
<evidence type="ECO:0000256" key="4">
    <source>
        <dbReference type="ARBA" id="ARBA00035244"/>
    </source>
</evidence>
<dbReference type="InterPro" id="IPR023574">
    <property type="entry name" value="Ribosomal_uL4_dom_sf"/>
</dbReference>
<evidence type="ECO:0000256" key="3">
    <source>
        <dbReference type="ARBA" id="ARBA00023274"/>
    </source>
</evidence>
<dbReference type="GO" id="GO:0019843">
    <property type="term" value="F:rRNA binding"/>
    <property type="evidence" value="ECO:0007669"/>
    <property type="project" value="UniProtKB-UniRule"/>
</dbReference>
<keyword evidence="3 5" id="KW-0687">Ribonucleoprotein</keyword>
<keyword evidence="2 5" id="KW-0689">Ribosomal protein</keyword>
<dbReference type="EMBL" id="DTDJ01000027">
    <property type="protein sequence ID" value="HGL17430.1"/>
    <property type="molecule type" value="Genomic_DNA"/>
</dbReference>
<keyword evidence="5" id="KW-0694">RNA-binding</keyword>
<organism evidence="6">
    <name type="scientific">candidate division WOR-3 bacterium</name>
    <dbReference type="NCBI Taxonomy" id="2052148"/>
    <lineage>
        <taxon>Bacteria</taxon>
        <taxon>Bacteria division WOR-3</taxon>
    </lineage>
</organism>
<dbReference type="NCBIfam" id="TIGR03953">
    <property type="entry name" value="rplD_bact"/>
    <property type="match status" value="1"/>
</dbReference>
<reference evidence="6" key="1">
    <citation type="journal article" date="2020" name="mSystems">
        <title>Genome- and Community-Level Interaction Insights into Carbon Utilization and Element Cycling Functions of Hydrothermarchaeota in Hydrothermal Sediment.</title>
        <authorList>
            <person name="Zhou Z."/>
            <person name="Liu Y."/>
            <person name="Xu W."/>
            <person name="Pan J."/>
            <person name="Luo Z.H."/>
            <person name="Li M."/>
        </authorList>
    </citation>
    <scope>NUCLEOTIDE SEQUENCE [LARGE SCALE GENOMIC DNA]</scope>
    <source>
        <strain evidence="6">SpSt-34</strain>
        <strain evidence="7">SpSt-69</strain>
    </source>
</reference>
<keyword evidence="5" id="KW-0699">rRNA-binding</keyword>
<dbReference type="Pfam" id="PF00573">
    <property type="entry name" value="Ribosomal_L4"/>
    <property type="match status" value="1"/>
</dbReference>
<sequence length="208" mass="23753">MKAPLYNANGEHIGEIELKNELFGVKPNLHLLWEVTRLYLANRRQGTHKAKTRAEVNASGRKIYPQKGLGRARHGDVKAPIFVGGGKAHGPRPRDYYTEIPTKIKRLSLLHSLADKAQNGRIFVIEKFEFQIPKTKRMAEILNKMGLGKEKTLVLSTEYNKNLYLSGRNIPYCNVLEVKDVNTLEVLNHKYIVIEKDGLEKLEKRLVI</sequence>
<dbReference type="GO" id="GO:0006412">
    <property type="term" value="P:translation"/>
    <property type="evidence" value="ECO:0007669"/>
    <property type="project" value="UniProtKB-UniRule"/>
</dbReference>
<name>A0A7C2P8A1_UNCW3</name>
<dbReference type="PANTHER" id="PTHR10746:SF6">
    <property type="entry name" value="LARGE RIBOSOMAL SUBUNIT PROTEIN UL4M"/>
    <property type="match status" value="1"/>
</dbReference>
<comment type="function">
    <text evidence="5">One of the primary rRNA binding proteins, this protein initially binds near the 5'-end of the 23S rRNA. It is important during the early stages of 50S assembly. It makes multiple contacts with different domains of the 23S rRNA in the assembled 50S subunit and ribosome.</text>
</comment>
<dbReference type="AlphaFoldDB" id="A0A7C2P8A1"/>
<evidence type="ECO:0000256" key="5">
    <source>
        <dbReference type="HAMAP-Rule" id="MF_01328"/>
    </source>
</evidence>
<dbReference type="SUPFAM" id="SSF52166">
    <property type="entry name" value="Ribosomal protein L4"/>
    <property type="match status" value="1"/>
</dbReference>
<dbReference type="InterPro" id="IPR013005">
    <property type="entry name" value="Ribosomal_uL4-like"/>
</dbReference>
<protein>
    <recommendedName>
        <fullName evidence="4 5">Large ribosomal subunit protein uL4</fullName>
    </recommendedName>
</protein>
<dbReference type="InterPro" id="IPR002136">
    <property type="entry name" value="Ribosomal_uL4"/>
</dbReference>
<accession>A0A7C2P8A1</accession>
<evidence type="ECO:0000256" key="1">
    <source>
        <dbReference type="ARBA" id="ARBA00010528"/>
    </source>
</evidence>
<dbReference type="EMBL" id="DSOL01000244">
    <property type="protein sequence ID" value="HEN28675.1"/>
    <property type="molecule type" value="Genomic_DNA"/>
</dbReference>
<dbReference type="Gene3D" id="3.40.1370.10">
    <property type="match status" value="1"/>
</dbReference>
<dbReference type="PANTHER" id="PTHR10746">
    <property type="entry name" value="50S RIBOSOMAL PROTEIN L4"/>
    <property type="match status" value="1"/>
</dbReference>
<dbReference type="GO" id="GO:0003735">
    <property type="term" value="F:structural constituent of ribosome"/>
    <property type="evidence" value="ECO:0007669"/>
    <property type="project" value="InterPro"/>
</dbReference>
<dbReference type="HAMAP" id="MF_01328_B">
    <property type="entry name" value="Ribosomal_uL4_B"/>
    <property type="match status" value="1"/>
</dbReference>
<evidence type="ECO:0000256" key="2">
    <source>
        <dbReference type="ARBA" id="ARBA00022980"/>
    </source>
</evidence>
<proteinExistence type="inferred from homology"/>
<dbReference type="GO" id="GO:0005840">
    <property type="term" value="C:ribosome"/>
    <property type="evidence" value="ECO:0007669"/>
    <property type="project" value="UniProtKB-KW"/>
</dbReference>
<comment type="subunit">
    <text evidence="5">Part of the 50S ribosomal subunit.</text>
</comment>
<evidence type="ECO:0000313" key="7">
    <source>
        <dbReference type="EMBL" id="HGL17430.1"/>
    </source>
</evidence>
<comment type="caution">
    <text evidence="6">The sequence shown here is derived from an EMBL/GenBank/DDBJ whole genome shotgun (WGS) entry which is preliminary data.</text>
</comment>
<evidence type="ECO:0000313" key="6">
    <source>
        <dbReference type="EMBL" id="HEN28675.1"/>
    </source>
</evidence>
<dbReference type="GO" id="GO:1990904">
    <property type="term" value="C:ribonucleoprotein complex"/>
    <property type="evidence" value="ECO:0007669"/>
    <property type="project" value="UniProtKB-KW"/>
</dbReference>